<keyword evidence="7" id="KW-0436">Ligase</keyword>
<keyword evidence="10" id="KW-0067">ATP-binding</keyword>
<dbReference type="InterPro" id="IPR005146">
    <property type="entry name" value="B3/B4_tRNA-bd"/>
</dbReference>
<dbReference type="Pfam" id="PF18262">
    <property type="entry name" value="PhetRS_B1"/>
    <property type="match status" value="1"/>
</dbReference>
<evidence type="ECO:0000313" key="17">
    <source>
        <dbReference type="EMBL" id="KAL0087626.1"/>
    </source>
</evidence>
<dbReference type="NCBIfam" id="TIGR00471">
    <property type="entry name" value="pheT_arch"/>
    <property type="match status" value="1"/>
</dbReference>
<dbReference type="SMART" id="SM00874">
    <property type="entry name" value="B5"/>
    <property type="match status" value="1"/>
</dbReference>
<accession>A0ABR3B231</accession>
<evidence type="ECO:0000256" key="15">
    <source>
        <dbReference type="ARBA" id="ARBA00049255"/>
    </source>
</evidence>
<evidence type="ECO:0000256" key="6">
    <source>
        <dbReference type="ARBA" id="ARBA00022490"/>
    </source>
</evidence>
<keyword evidence="12" id="KW-0648">Protein biosynthesis</keyword>
<comment type="subunit">
    <text evidence="4">Tetramer of two alpha and two beta subunits.</text>
</comment>
<dbReference type="Pfam" id="PF03484">
    <property type="entry name" value="B5"/>
    <property type="match status" value="1"/>
</dbReference>
<dbReference type="Gene3D" id="3.30.56.10">
    <property type="match status" value="2"/>
</dbReference>
<comment type="subcellular location">
    <subcellularLocation>
        <location evidence="2">Cytoplasm</location>
    </subcellularLocation>
</comment>
<dbReference type="SUPFAM" id="SSF55681">
    <property type="entry name" value="Class II aaRS and biotin synthetases"/>
    <property type="match status" value="1"/>
</dbReference>
<dbReference type="Pfam" id="PF03483">
    <property type="entry name" value="B3_4"/>
    <property type="match status" value="1"/>
</dbReference>
<keyword evidence="11" id="KW-0460">Magnesium</keyword>
<dbReference type="Pfam" id="PF17759">
    <property type="entry name" value="tRNA_synthFbeta"/>
    <property type="match status" value="1"/>
</dbReference>
<protein>
    <recommendedName>
        <fullName evidence="5">phenylalanine--tRNA ligase</fullName>
        <ecNumber evidence="5">6.1.1.20</ecNumber>
    </recommendedName>
    <alternativeName>
        <fullName evidence="14">Phenylalanyl-tRNA synthetase beta subunit</fullName>
    </alternativeName>
</protein>
<feature type="domain" description="B5" evidence="16">
    <location>
        <begin position="321"/>
        <end position="399"/>
    </location>
</feature>
<evidence type="ECO:0000256" key="7">
    <source>
        <dbReference type="ARBA" id="ARBA00022598"/>
    </source>
</evidence>
<dbReference type="InterPro" id="IPR005147">
    <property type="entry name" value="tRNA_synthase_B5-dom"/>
</dbReference>
<dbReference type="InterPro" id="IPR040659">
    <property type="entry name" value="PhetRS_B1"/>
</dbReference>
<sequence>MPTVNVDKQALFKALERDYTSEEFNELCFRFGIELEEDTSEKEMAERGGKNASGLSDRPLLKIDIPANRENIIFAVDKGYDSNRKLCIRYDLLCQEGLARALRIFEGKQKGPEYKLVKPANGKLERLIVKPETAQIRPYVVAAILRDVAFTQENYNSFIDLQDKLHNNICRKRSLASMGTHDLDTIKGPFTYEALPHKDIKFIPLNKNVVMDGDQLMEHYTNDKHLGKFLDIIRESPVYPVVFDANRVVCSLPPIINSEHSKIKLSTKNVFIEITATDEHKANIVLSTLVAMFSEYCAKPFTVEPVEIVYPDNTVKVTPLIDRRLATAKIDYINSCTDLSLSSDEICALLGKMSLEASLNPKDKNELLVQVPPTRWDILHACDIMEDVAISYGYDNLTKRMPSVNTVASALPVNKLSDHARRELALSGFTEVAPLILCSHDENFKFLNRVDDNTEAIKLANPKTIEYQVVRTSLLPGILKTLNSNKKLPLPIKLFEVSDVGFKDETKERRARNERRVCATYTSKASGFEVIHGLLNRLMEMFMTSLISKSSTKLGYWIEESENPTYFPGRSADIHLRYVDSETNERKEIVVGSFGVLHPTVLSNFDLTHPTTALEFNLEPFV</sequence>
<evidence type="ECO:0000256" key="12">
    <source>
        <dbReference type="ARBA" id="ARBA00022917"/>
    </source>
</evidence>
<evidence type="ECO:0000256" key="9">
    <source>
        <dbReference type="ARBA" id="ARBA00022741"/>
    </source>
</evidence>
<dbReference type="InterPro" id="IPR041616">
    <property type="entry name" value="PheRS_beta_core"/>
</dbReference>
<comment type="similarity">
    <text evidence="3">Belongs to the phenylalanyl-tRNA synthetase beta subunit family. Type 2 subfamily.</text>
</comment>
<dbReference type="CDD" id="cd00769">
    <property type="entry name" value="PheRS_beta_core"/>
    <property type="match status" value="1"/>
</dbReference>
<keyword evidence="17" id="KW-0238">DNA-binding</keyword>
<organism evidence="17 18">
    <name type="scientific">Phycomyces blakesleeanus</name>
    <dbReference type="NCBI Taxonomy" id="4837"/>
    <lineage>
        <taxon>Eukaryota</taxon>
        <taxon>Fungi</taxon>
        <taxon>Fungi incertae sedis</taxon>
        <taxon>Mucoromycota</taxon>
        <taxon>Mucoromycotina</taxon>
        <taxon>Mucoromycetes</taxon>
        <taxon>Mucorales</taxon>
        <taxon>Phycomycetaceae</taxon>
        <taxon>Phycomyces</taxon>
    </lineage>
</organism>
<evidence type="ECO:0000256" key="2">
    <source>
        <dbReference type="ARBA" id="ARBA00004496"/>
    </source>
</evidence>
<dbReference type="EC" id="6.1.1.20" evidence="5"/>
<name>A0ABR3B231_PHYBL</name>
<keyword evidence="18" id="KW-1185">Reference proteome</keyword>
<dbReference type="Gene3D" id="3.30.930.10">
    <property type="entry name" value="Bira Bifunctional Protein, Domain 2"/>
    <property type="match status" value="1"/>
</dbReference>
<proteinExistence type="inferred from homology"/>
<dbReference type="SUPFAM" id="SSF56037">
    <property type="entry name" value="PheT/TilS domain"/>
    <property type="match status" value="1"/>
</dbReference>
<dbReference type="PROSITE" id="PS51483">
    <property type="entry name" value="B5"/>
    <property type="match status" value="1"/>
</dbReference>
<dbReference type="SUPFAM" id="SSF46955">
    <property type="entry name" value="Putative DNA-binding domain"/>
    <property type="match status" value="1"/>
</dbReference>
<comment type="caution">
    <text evidence="17">The sequence shown here is derived from an EMBL/GenBank/DDBJ whole genome shotgun (WGS) entry which is preliminary data.</text>
</comment>
<evidence type="ECO:0000256" key="11">
    <source>
        <dbReference type="ARBA" id="ARBA00022842"/>
    </source>
</evidence>
<dbReference type="Gene3D" id="3.50.40.10">
    <property type="entry name" value="Phenylalanyl-trna Synthetase, Chain B, domain 3"/>
    <property type="match status" value="1"/>
</dbReference>
<evidence type="ECO:0000256" key="5">
    <source>
        <dbReference type="ARBA" id="ARBA00012814"/>
    </source>
</evidence>
<evidence type="ECO:0000256" key="4">
    <source>
        <dbReference type="ARBA" id="ARBA00011209"/>
    </source>
</evidence>
<keyword evidence="9" id="KW-0547">Nucleotide-binding</keyword>
<reference evidence="17 18" key="1">
    <citation type="submission" date="2024-04" db="EMBL/GenBank/DDBJ databases">
        <title>Symmetric and asymmetric DNA N6-adenine methylation regulates different biological responses in Mucorales.</title>
        <authorList>
            <consortium name="Lawrence Berkeley National Laboratory"/>
            <person name="Lax C."/>
            <person name="Mondo S.J."/>
            <person name="Osorio-Concepcion M."/>
            <person name="Muszewska A."/>
            <person name="Corrochano-Luque M."/>
            <person name="Gutierrez G."/>
            <person name="Riley R."/>
            <person name="Lipzen A."/>
            <person name="Guo J."/>
            <person name="Hundley H."/>
            <person name="Amirebrahimi M."/>
            <person name="Ng V."/>
            <person name="Lorenzo-Gutierrez D."/>
            <person name="Binder U."/>
            <person name="Yang J."/>
            <person name="Song Y."/>
            <person name="Canovas D."/>
            <person name="Navarro E."/>
            <person name="Freitag M."/>
            <person name="Gabaldon T."/>
            <person name="Grigoriev I.V."/>
            <person name="Corrochano L.M."/>
            <person name="Nicolas F.E."/>
            <person name="Garre V."/>
        </authorList>
    </citation>
    <scope>NUCLEOTIDE SEQUENCE [LARGE SCALE GENOMIC DNA]</scope>
    <source>
        <strain evidence="17 18">L51</strain>
    </source>
</reference>
<comment type="catalytic activity">
    <reaction evidence="15">
        <text>tRNA(Phe) + L-phenylalanine + ATP = L-phenylalanyl-tRNA(Phe) + AMP + diphosphate + H(+)</text>
        <dbReference type="Rhea" id="RHEA:19413"/>
        <dbReference type="Rhea" id="RHEA-COMP:9668"/>
        <dbReference type="Rhea" id="RHEA-COMP:9699"/>
        <dbReference type="ChEBI" id="CHEBI:15378"/>
        <dbReference type="ChEBI" id="CHEBI:30616"/>
        <dbReference type="ChEBI" id="CHEBI:33019"/>
        <dbReference type="ChEBI" id="CHEBI:58095"/>
        <dbReference type="ChEBI" id="CHEBI:78442"/>
        <dbReference type="ChEBI" id="CHEBI:78531"/>
        <dbReference type="ChEBI" id="CHEBI:456215"/>
        <dbReference type="EC" id="6.1.1.20"/>
    </reaction>
</comment>
<dbReference type="PANTHER" id="PTHR10947:SF0">
    <property type="entry name" value="PHENYLALANINE--TRNA LIGASE BETA SUBUNIT"/>
    <property type="match status" value="1"/>
</dbReference>
<evidence type="ECO:0000313" key="18">
    <source>
        <dbReference type="Proteomes" id="UP001448207"/>
    </source>
</evidence>
<evidence type="ECO:0000256" key="8">
    <source>
        <dbReference type="ARBA" id="ARBA00022723"/>
    </source>
</evidence>
<keyword evidence="8" id="KW-0479">Metal-binding</keyword>
<dbReference type="InterPro" id="IPR045060">
    <property type="entry name" value="Phe-tRNA-ligase_IIc_bsu"/>
</dbReference>
<keyword evidence="6" id="KW-0963">Cytoplasm</keyword>
<dbReference type="SMART" id="SM00873">
    <property type="entry name" value="B3_4"/>
    <property type="match status" value="1"/>
</dbReference>
<evidence type="ECO:0000256" key="14">
    <source>
        <dbReference type="ARBA" id="ARBA00033189"/>
    </source>
</evidence>
<dbReference type="InterPro" id="IPR045864">
    <property type="entry name" value="aa-tRNA-synth_II/BPL/LPL"/>
</dbReference>
<gene>
    <name evidence="17" type="ORF">J3Q64DRAFT_1697404</name>
</gene>
<evidence type="ECO:0000256" key="10">
    <source>
        <dbReference type="ARBA" id="ARBA00022840"/>
    </source>
</evidence>
<dbReference type="InterPro" id="IPR020825">
    <property type="entry name" value="Phe-tRNA_synthase-like_B3/B4"/>
</dbReference>
<dbReference type="EMBL" id="JBCLYO010000006">
    <property type="protein sequence ID" value="KAL0087626.1"/>
    <property type="molecule type" value="Genomic_DNA"/>
</dbReference>
<evidence type="ECO:0000256" key="1">
    <source>
        <dbReference type="ARBA" id="ARBA00001946"/>
    </source>
</evidence>
<evidence type="ECO:0000256" key="13">
    <source>
        <dbReference type="ARBA" id="ARBA00023146"/>
    </source>
</evidence>
<evidence type="ECO:0000259" key="16">
    <source>
        <dbReference type="PROSITE" id="PS51483"/>
    </source>
</evidence>
<dbReference type="InterPro" id="IPR009061">
    <property type="entry name" value="DNA-bd_dom_put_sf"/>
</dbReference>
<evidence type="ECO:0000256" key="3">
    <source>
        <dbReference type="ARBA" id="ARBA00007438"/>
    </source>
</evidence>
<keyword evidence="13" id="KW-0030">Aminoacyl-tRNA synthetase</keyword>
<dbReference type="Proteomes" id="UP001448207">
    <property type="component" value="Unassembled WGS sequence"/>
</dbReference>
<dbReference type="PANTHER" id="PTHR10947">
    <property type="entry name" value="PHENYLALANYL-TRNA SYNTHETASE BETA CHAIN AND LEUCINE-RICH REPEAT-CONTAINING PROTEIN 47"/>
    <property type="match status" value="1"/>
</dbReference>
<comment type="cofactor">
    <cofactor evidence="1">
        <name>Mg(2+)</name>
        <dbReference type="ChEBI" id="CHEBI:18420"/>
    </cofactor>
</comment>
<dbReference type="InterPro" id="IPR004531">
    <property type="entry name" value="Phe-tRNA-synth_IIc_bsu_arc_euk"/>
</dbReference>
<dbReference type="GO" id="GO:0003677">
    <property type="term" value="F:DNA binding"/>
    <property type="evidence" value="ECO:0007669"/>
    <property type="project" value="UniProtKB-KW"/>
</dbReference>